<dbReference type="PANTHER" id="PTHR23508">
    <property type="entry name" value="CARBOXYLIC ACID TRANSPORTER PROTEIN HOMOLOG"/>
    <property type="match status" value="1"/>
</dbReference>
<dbReference type="Gene3D" id="1.20.1250.20">
    <property type="entry name" value="MFS general substrate transporter like domains"/>
    <property type="match status" value="1"/>
</dbReference>
<feature type="transmembrane region" description="Helical" evidence="5">
    <location>
        <begin position="95"/>
        <end position="114"/>
    </location>
</feature>
<gene>
    <name evidence="7" type="ORF">V3330_06870</name>
</gene>
<dbReference type="InterPro" id="IPR011701">
    <property type="entry name" value="MFS"/>
</dbReference>
<proteinExistence type="predicted"/>
<keyword evidence="2 5" id="KW-0812">Transmembrane</keyword>
<feature type="transmembrane region" description="Helical" evidence="5">
    <location>
        <begin position="328"/>
        <end position="344"/>
    </location>
</feature>
<dbReference type="RefSeq" id="WP_354694670.1">
    <property type="nucleotide sequence ID" value="NZ_JAZHOG010000004.1"/>
</dbReference>
<dbReference type="InterPro" id="IPR036259">
    <property type="entry name" value="MFS_trans_sf"/>
</dbReference>
<keyword evidence="3 5" id="KW-1133">Transmembrane helix</keyword>
<feature type="transmembrane region" description="Helical" evidence="5">
    <location>
        <begin position="387"/>
        <end position="410"/>
    </location>
</feature>
<evidence type="ECO:0000313" key="8">
    <source>
        <dbReference type="Proteomes" id="UP001359886"/>
    </source>
</evidence>
<evidence type="ECO:0000256" key="3">
    <source>
        <dbReference type="ARBA" id="ARBA00022989"/>
    </source>
</evidence>
<dbReference type="Proteomes" id="UP001359886">
    <property type="component" value="Unassembled WGS sequence"/>
</dbReference>
<comment type="subcellular location">
    <subcellularLocation>
        <location evidence="1">Membrane</location>
        <topology evidence="1">Multi-pass membrane protein</topology>
    </subcellularLocation>
</comment>
<comment type="caution">
    <text evidence="7">The sequence shown here is derived from an EMBL/GenBank/DDBJ whole genome shotgun (WGS) entry which is preliminary data.</text>
</comment>
<dbReference type="EMBL" id="JAZHOG010000004">
    <property type="protein sequence ID" value="MEJ8567345.1"/>
    <property type="molecule type" value="Genomic_DNA"/>
</dbReference>
<evidence type="ECO:0000259" key="6">
    <source>
        <dbReference type="PROSITE" id="PS50850"/>
    </source>
</evidence>
<keyword evidence="4 5" id="KW-0472">Membrane</keyword>
<sequence length="448" mass="47046">MNSSDRAMMNEDPRVILDRSPMSRMQVAAVAMCIMLTALDGFDVLSISFAAPGIADEWGINRAALGIVLSMELIGMAFGSVLIGGLADRFGRRPAILGCLGLMTVGMFLAAMAGNVITLSIYRFGTGLGIGGMLASTSAMAAEFSNAKRRNFSVILMAGGYPFGILIGGTFASMLLASFDWRSVFVLGGCITAVFIPLVWWLLPESISYLMHRRPGNAVERINRTLKRMGHAVISRLPDLPETTEQARGGIVALFSPKLARTTILLTAGYFGHIMTFYFLVKWIPKLVADMGYAPSLAGSVLVWTSAGGAVGCVLIGFLALRFNVRKLVIGSLILAAGCVAWFGQGHEELATLSLIGAIAGFTTNAAVVGTYALLARSFPTALRASGTGFGIGVGRGGSVVGPVIAGFLFQANFTLSTVAVLLSMGSILAAILFAFLPPPPQEGAAPD</sequence>
<feature type="transmembrane region" description="Helical" evidence="5">
    <location>
        <begin position="154"/>
        <end position="177"/>
    </location>
</feature>
<dbReference type="AlphaFoldDB" id="A0AAW9RES3"/>
<evidence type="ECO:0000256" key="5">
    <source>
        <dbReference type="SAM" id="Phobius"/>
    </source>
</evidence>
<keyword evidence="8" id="KW-1185">Reference proteome</keyword>
<dbReference type="PANTHER" id="PTHR23508:SF10">
    <property type="entry name" value="CARBOXYLIC ACID TRANSPORTER PROTEIN HOMOLOG"/>
    <property type="match status" value="1"/>
</dbReference>
<dbReference type="SUPFAM" id="SSF103473">
    <property type="entry name" value="MFS general substrate transporter"/>
    <property type="match status" value="1"/>
</dbReference>
<feature type="transmembrane region" description="Helical" evidence="5">
    <location>
        <begin position="263"/>
        <end position="281"/>
    </location>
</feature>
<accession>A0AAW9RES3</accession>
<dbReference type="PROSITE" id="PS00216">
    <property type="entry name" value="SUGAR_TRANSPORT_1"/>
    <property type="match status" value="1"/>
</dbReference>
<evidence type="ECO:0000256" key="2">
    <source>
        <dbReference type="ARBA" id="ARBA00022692"/>
    </source>
</evidence>
<feature type="transmembrane region" description="Helical" evidence="5">
    <location>
        <begin position="120"/>
        <end position="142"/>
    </location>
</feature>
<dbReference type="InterPro" id="IPR005829">
    <property type="entry name" value="Sugar_transporter_CS"/>
</dbReference>
<dbReference type="InterPro" id="IPR020846">
    <property type="entry name" value="MFS_dom"/>
</dbReference>
<feature type="transmembrane region" description="Helical" evidence="5">
    <location>
        <begin position="416"/>
        <end position="437"/>
    </location>
</feature>
<feature type="domain" description="Major facilitator superfamily (MFS) profile" evidence="6">
    <location>
        <begin position="29"/>
        <end position="442"/>
    </location>
</feature>
<organism evidence="7 8">
    <name type="scientific">Elongatibacter sediminis</name>
    <dbReference type="NCBI Taxonomy" id="3119006"/>
    <lineage>
        <taxon>Bacteria</taxon>
        <taxon>Pseudomonadati</taxon>
        <taxon>Pseudomonadota</taxon>
        <taxon>Gammaproteobacteria</taxon>
        <taxon>Chromatiales</taxon>
        <taxon>Wenzhouxiangellaceae</taxon>
        <taxon>Elongatibacter</taxon>
    </lineage>
</organism>
<dbReference type="GO" id="GO:0005886">
    <property type="term" value="C:plasma membrane"/>
    <property type="evidence" value="ECO:0007669"/>
    <property type="project" value="TreeGrafter"/>
</dbReference>
<evidence type="ECO:0000256" key="1">
    <source>
        <dbReference type="ARBA" id="ARBA00004141"/>
    </source>
</evidence>
<protein>
    <submittedName>
        <fullName evidence="7">MFS transporter</fullName>
    </submittedName>
</protein>
<feature type="transmembrane region" description="Helical" evidence="5">
    <location>
        <begin position="183"/>
        <end position="203"/>
    </location>
</feature>
<dbReference type="Pfam" id="PF07690">
    <property type="entry name" value="MFS_1"/>
    <property type="match status" value="1"/>
</dbReference>
<dbReference type="GO" id="GO:0046943">
    <property type="term" value="F:carboxylic acid transmembrane transporter activity"/>
    <property type="evidence" value="ECO:0007669"/>
    <property type="project" value="TreeGrafter"/>
</dbReference>
<evidence type="ECO:0000256" key="4">
    <source>
        <dbReference type="ARBA" id="ARBA00023136"/>
    </source>
</evidence>
<reference evidence="7 8" key="1">
    <citation type="submission" date="2024-02" db="EMBL/GenBank/DDBJ databases">
        <title>A novel Wenzhouxiangellaceae bacterium, isolated from coastal sediments.</title>
        <authorList>
            <person name="Du Z.-J."/>
            <person name="Ye Y.-Q."/>
            <person name="Zhang X.-Y."/>
        </authorList>
    </citation>
    <scope>NUCLEOTIDE SEQUENCE [LARGE SCALE GENOMIC DNA]</scope>
    <source>
        <strain evidence="7 8">CH-27</strain>
    </source>
</reference>
<feature type="transmembrane region" description="Helical" evidence="5">
    <location>
        <begin position="301"/>
        <end position="321"/>
    </location>
</feature>
<dbReference type="PROSITE" id="PS50850">
    <property type="entry name" value="MFS"/>
    <property type="match status" value="1"/>
</dbReference>
<name>A0AAW9RES3_9GAMM</name>
<evidence type="ECO:0000313" key="7">
    <source>
        <dbReference type="EMBL" id="MEJ8567345.1"/>
    </source>
</evidence>
<feature type="transmembrane region" description="Helical" evidence="5">
    <location>
        <begin position="350"/>
        <end position="375"/>
    </location>
</feature>
<feature type="transmembrane region" description="Helical" evidence="5">
    <location>
        <begin position="60"/>
        <end position="83"/>
    </location>
</feature>